<dbReference type="AlphaFoldDB" id="A0A1H8ASY6"/>
<evidence type="ECO:0000256" key="2">
    <source>
        <dbReference type="SAM" id="SignalP"/>
    </source>
</evidence>
<feature type="chain" id="PRO_5011508557" description="Ferrochelatase" evidence="2">
    <location>
        <begin position="23"/>
        <end position="85"/>
    </location>
</feature>
<dbReference type="Proteomes" id="UP000199372">
    <property type="component" value="Unassembled WGS sequence"/>
</dbReference>
<name>A0A1H8ASY6_9RHOB</name>
<feature type="signal peptide" evidence="2">
    <location>
        <begin position="1"/>
        <end position="22"/>
    </location>
</feature>
<keyword evidence="4" id="KW-1185">Reference proteome</keyword>
<reference evidence="4" key="1">
    <citation type="submission" date="2016-10" db="EMBL/GenBank/DDBJ databases">
        <authorList>
            <person name="Varghese N."/>
            <person name="Submissions S."/>
        </authorList>
    </citation>
    <scope>NUCLEOTIDE SEQUENCE [LARGE SCALE GENOMIC DNA]</scope>
    <source>
        <strain evidence="4">DSM 26893</strain>
    </source>
</reference>
<keyword evidence="2" id="KW-0732">Signal</keyword>
<accession>A0A1H8ASY6</accession>
<keyword evidence="1" id="KW-0472">Membrane</keyword>
<evidence type="ECO:0000313" key="4">
    <source>
        <dbReference type="Proteomes" id="UP000199372"/>
    </source>
</evidence>
<keyword evidence="1" id="KW-1133">Transmembrane helix</keyword>
<protein>
    <recommendedName>
        <fullName evidence="5">Ferrochelatase</fullName>
    </recommendedName>
</protein>
<keyword evidence="1" id="KW-0812">Transmembrane</keyword>
<feature type="transmembrane region" description="Helical" evidence="1">
    <location>
        <begin position="46"/>
        <end position="69"/>
    </location>
</feature>
<evidence type="ECO:0008006" key="5">
    <source>
        <dbReference type="Google" id="ProtNLM"/>
    </source>
</evidence>
<proteinExistence type="predicted"/>
<sequence length="85" mass="8198">MSIKKLAVGLTAALLIAQPVFAQDADDDQTVLLAPNSSGPQGFAGLGGAESGVVVGGAIAFAALIAIIANDSSSTTTTPTVTPGS</sequence>
<dbReference type="EMBL" id="FOCM01000001">
    <property type="protein sequence ID" value="SEM73815.1"/>
    <property type="molecule type" value="Genomic_DNA"/>
</dbReference>
<gene>
    <name evidence="3" type="ORF">SAMN04488011_101296</name>
</gene>
<organism evidence="3 4">
    <name type="scientific">Palleronia pelagia</name>
    <dbReference type="NCBI Taxonomy" id="387096"/>
    <lineage>
        <taxon>Bacteria</taxon>
        <taxon>Pseudomonadati</taxon>
        <taxon>Pseudomonadota</taxon>
        <taxon>Alphaproteobacteria</taxon>
        <taxon>Rhodobacterales</taxon>
        <taxon>Roseobacteraceae</taxon>
        <taxon>Palleronia</taxon>
    </lineage>
</organism>
<evidence type="ECO:0000313" key="3">
    <source>
        <dbReference type="EMBL" id="SEM73815.1"/>
    </source>
</evidence>
<dbReference type="RefSeq" id="WP_091843478.1">
    <property type="nucleotide sequence ID" value="NZ_FOCM01000001.1"/>
</dbReference>
<evidence type="ECO:0000256" key="1">
    <source>
        <dbReference type="SAM" id="Phobius"/>
    </source>
</evidence>